<dbReference type="Proteomes" id="UP001319104">
    <property type="component" value="Unassembled WGS sequence"/>
</dbReference>
<keyword evidence="1" id="KW-0812">Transmembrane</keyword>
<feature type="transmembrane region" description="Helical" evidence="1">
    <location>
        <begin position="70"/>
        <end position="90"/>
    </location>
</feature>
<reference evidence="2 3" key="1">
    <citation type="submission" date="2021-05" db="EMBL/GenBank/DDBJ databases">
        <authorList>
            <person name="Zhang Z.D."/>
            <person name="Osman G."/>
        </authorList>
    </citation>
    <scope>NUCLEOTIDE SEQUENCE [LARGE SCALE GENOMIC DNA]</scope>
    <source>
        <strain evidence="2 3">KCTC 32217</strain>
    </source>
</reference>
<proteinExistence type="predicted"/>
<dbReference type="InterPro" id="IPR009937">
    <property type="entry name" value="Phage_holin_3_6"/>
</dbReference>
<organism evidence="2 3">
    <name type="scientific">Litoribacter ruber</name>
    <dbReference type="NCBI Taxonomy" id="702568"/>
    <lineage>
        <taxon>Bacteria</taxon>
        <taxon>Pseudomonadati</taxon>
        <taxon>Bacteroidota</taxon>
        <taxon>Cytophagia</taxon>
        <taxon>Cytophagales</taxon>
        <taxon>Cyclobacteriaceae</taxon>
        <taxon>Litoribacter</taxon>
    </lineage>
</organism>
<dbReference type="RefSeq" id="WP_213946223.1">
    <property type="nucleotide sequence ID" value="NZ_JAHBGI010000001.1"/>
</dbReference>
<accession>A0AAP2CIH5</accession>
<keyword evidence="1" id="KW-0472">Membrane</keyword>
<feature type="transmembrane region" description="Helical" evidence="1">
    <location>
        <begin position="37"/>
        <end position="64"/>
    </location>
</feature>
<keyword evidence="3" id="KW-1185">Reference proteome</keyword>
<dbReference type="AlphaFoldDB" id="A0AAP2CIH5"/>
<keyword evidence="1" id="KW-1133">Transmembrane helix</keyword>
<protein>
    <submittedName>
        <fullName evidence="2">Phage holin family protein</fullName>
    </submittedName>
</protein>
<dbReference type="EMBL" id="JAHCMY010000011">
    <property type="protein sequence ID" value="MBS9525363.1"/>
    <property type="molecule type" value="Genomic_DNA"/>
</dbReference>
<evidence type="ECO:0000313" key="3">
    <source>
        <dbReference type="Proteomes" id="UP001319104"/>
    </source>
</evidence>
<evidence type="ECO:0000256" key="1">
    <source>
        <dbReference type="SAM" id="Phobius"/>
    </source>
</evidence>
<name>A0AAP2CIH5_9BACT</name>
<gene>
    <name evidence="2" type="ORF">KI659_15190</name>
</gene>
<sequence>MLNFSEITNTIKNIFEVRFQIVKEELKEEFSTLISRVAVLAAMGFVGLLILFFLSVSLAFYFGALFANTALGFLTVGGIFILIFVILFIIKDSQKVQFSVKRVVDKFVFLFQTKTTTHPDE</sequence>
<dbReference type="Pfam" id="PF07332">
    <property type="entry name" value="Phage_holin_3_6"/>
    <property type="match status" value="1"/>
</dbReference>
<evidence type="ECO:0000313" key="2">
    <source>
        <dbReference type="EMBL" id="MBS9525363.1"/>
    </source>
</evidence>
<comment type="caution">
    <text evidence="2">The sequence shown here is derived from an EMBL/GenBank/DDBJ whole genome shotgun (WGS) entry which is preliminary data.</text>
</comment>